<gene>
    <name evidence="1" type="ORF">MSIMFB_02816</name>
</gene>
<comment type="caution">
    <text evidence="1">The sequence shown here is derived from an EMBL/GenBank/DDBJ whole genome shotgun (WGS) entry which is preliminary data.</text>
</comment>
<keyword evidence="2" id="KW-1185">Reference proteome</keyword>
<dbReference type="InterPro" id="IPR036291">
    <property type="entry name" value="NAD(P)-bd_dom_sf"/>
</dbReference>
<dbReference type="InterPro" id="IPR002347">
    <property type="entry name" value="SDR_fam"/>
</dbReference>
<evidence type="ECO:0000313" key="2">
    <source>
        <dbReference type="Proteomes" id="UP000554965"/>
    </source>
</evidence>
<dbReference type="Proteomes" id="UP000554965">
    <property type="component" value="Unassembled WGS sequence"/>
</dbReference>
<dbReference type="SUPFAM" id="SSF51735">
    <property type="entry name" value="NAD(P)-binding Rossmann-fold domains"/>
    <property type="match status" value="1"/>
</dbReference>
<sequence length="40" mass="4328">MPIPYVEPERISEAVLFLASYAAGYITGQQLRVDGAVSSK</sequence>
<evidence type="ECO:0000313" key="1">
    <source>
        <dbReference type="EMBL" id="SOJ55328.1"/>
    </source>
</evidence>
<dbReference type="Gene3D" id="3.40.50.720">
    <property type="entry name" value="NAD(P)-binding Rossmann-like Domain"/>
    <property type="match status" value="1"/>
</dbReference>
<dbReference type="AlphaFoldDB" id="A0A7Z7NAW3"/>
<proteinExistence type="predicted"/>
<dbReference type="Pfam" id="PF13561">
    <property type="entry name" value="adh_short_C2"/>
    <property type="match status" value="1"/>
</dbReference>
<name>A0A7Z7NAW3_9MYCO</name>
<reference evidence="1 2" key="1">
    <citation type="submission" date="2017-10" db="EMBL/GenBank/DDBJ databases">
        <authorList>
            <consortium name="Urmite Genomes"/>
        </authorList>
    </citation>
    <scope>NUCLEOTIDE SEQUENCE [LARGE SCALE GENOMIC DNA]</scope>
    <source>
        <strain evidence="1 2">FB-527</strain>
    </source>
</reference>
<organism evidence="1 2">
    <name type="scientific">Mycobacterium simulans</name>
    <dbReference type="NCBI Taxonomy" id="627089"/>
    <lineage>
        <taxon>Bacteria</taxon>
        <taxon>Bacillati</taxon>
        <taxon>Actinomycetota</taxon>
        <taxon>Actinomycetes</taxon>
        <taxon>Mycobacteriales</taxon>
        <taxon>Mycobacteriaceae</taxon>
        <taxon>Mycobacterium</taxon>
    </lineage>
</organism>
<dbReference type="EMBL" id="OCTY01000002">
    <property type="protein sequence ID" value="SOJ55328.1"/>
    <property type="molecule type" value="Genomic_DNA"/>
</dbReference>
<accession>A0A7Z7NAW3</accession>
<protein>
    <submittedName>
        <fullName evidence="1">Uncharacterized protein</fullName>
    </submittedName>
</protein>